<evidence type="ECO:0000313" key="2">
    <source>
        <dbReference type="Proteomes" id="UP000479710"/>
    </source>
</evidence>
<dbReference type="Proteomes" id="UP000479710">
    <property type="component" value="Unassembled WGS sequence"/>
</dbReference>
<dbReference type="AlphaFoldDB" id="A0A6G1E8F0"/>
<accession>A0A6G1E8F0</accession>
<gene>
    <name evidence="1" type="ORF">E2562_036826</name>
</gene>
<proteinExistence type="predicted"/>
<reference evidence="1 2" key="1">
    <citation type="submission" date="2019-11" db="EMBL/GenBank/DDBJ databases">
        <title>Whole genome sequence of Oryza granulata.</title>
        <authorList>
            <person name="Li W."/>
        </authorList>
    </citation>
    <scope>NUCLEOTIDE SEQUENCE [LARGE SCALE GENOMIC DNA]</scope>
    <source>
        <strain evidence="2">cv. Menghai</strain>
        <tissue evidence="1">Leaf</tissue>
    </source>
</reference>
<name>A0A6G1E8F0_9ORYZ</name>
<sequence>MPPRVVVGLPLLLARSEHRPPKPPLLSPLVPPLGRKATTTAALSNASELAAFLFSVAAWRPGSATLHIEVAPSHRGCPLHHRRIEVPRPLHPHCIENLGKERAVPGLVSYDL</sequence>
<evidence type="ECO:0000313" key="1">
    <source>
        <dbReference type="EMBL" id="KAF0920742.1"/>
    </source>
</evidence>
<protein>
    <submittedName>
        <fullName evidence="1">Uncharacterized protein</fullName>
    </submittedName>
</protein>
<keyword evidence="2" id="KW-1185">Reference proteome</keyword>
<dbReference type="EMBL" id="SPHZ02000005">
    <property type="protein sequence ID" value="KAF0920742.1"/>
    <property type="molecule type" value="Genomic_DNA"/>
</dbReference>
<organism evidence="1 2">
    <name type="scientific">Oryza meyeriana var. granulata</name>
    <dbReference type="NCBI Taxonomy" id="110450"/>
    <lineage>
        <taxon>Eukaryota</taxon>
        <taxon>Viridiplantae</taxon>
        <taxon>Streptophyta</taxon>
        <taxon>Embryophyta</taxon>
        <taxon>Tracheophyta</taxon>
        <taxon>Spermatophyta</taxon>
        <taxon>Magnoliopsida</taxon>
        <taxon>Liliopsida</taxon>
        <taxon>Poales</taxon>
        <taxon>Poaceae</taxon>
        <taxon>BOP clade</taxon>
        <taxon>Oryzoideae</taxon>
        <taxon>Oryzeae</taxon>
        <taxon>Oryzinae</taxon>
        <taxon>Oryza</taxon>
        <taxon>Oryza meyeriana</taxon>
    </lineage>
</organism>
<comment type="caution">
    <text evidence="1">The sequence shown here is derived from an EMBL/GenBank/DDBJ whole genome shotgun (WGS) entry which is preliminary data.</text>
</comment>